<proteinExistence type="predicted"/>
<keyword evidence="3" id="KW-1185">Reference proteome</keyword>
<evidence type="ECO:0000313" key="2">
    <source>
        <dbReference type="EMBL" id="KAH9841597.1"/>
    </source>
</evidence>
<dbReference type="InterPro" id="IPR032675">
    <property type="entry name" value="LRR_dom_sf"/>
</dbReference>
<evidence type="ECO:0000313" key="3">
    <source>
        <dbReference type="Proteomes" id="UP000814176"/>
    </source>
</evidence>
<dbReference type="GeneID" id="71998649"/>
<evidence type="ECO:0000256" key="1">
    <source>
        <dbReference type="SAM" id="MobiDB-lite"/>
    </source>
</evidence>
<feature type="region of interest" description="Disordered" evidence="1">
    <location>
        <begin position="529"/>
        <end position="563"/>
    </location>
</feature>
<reference evidence="2 3" key="1">
    <citation type="journal article" date="2021" name="Environ. Microbiol.">
        <title>Gene family expansions and transcriptome signatures uncover fungal adaptations to wood decay.</title>
        <authorList>
            <person name="Hage H."/>
            <person name="Miyauchi S."/>
            <person name="Viragh M."/>
            <person name="Drula E."/>
            <person name="Min B."/>
            <person name="Chaduli D."/>
            <person name="Navarro D."/>
            <person name="Favel A."/>
            <person name="Norest M."/>
            <person name="Lesage-Meessen L."/>
            <person name="Balint B."/>
            <person name="Merenyi Z."/>
            <person name="de Eugenio L."/>
            <person name="Morin E."/>
            <person name="Martinez A.T."/>
            <person name="Baldrian P."/>
            <person name="Stursova M."/>
            <person name="Martinez M.J."/>
            <person name="Novotny C."/>
            <person name="Magnuson J.K."/>
            <person name="Spatafora J.W."/>
            <person name="Maurice S."/>
            <person name="Pangilinan J."/>
            <person name="Andreopoulos W."/>
            <person name="LaButti K."/>
            <person name="Hundley H."/>
            <person name="Na H."/>
            <person name="Kuo A."/>
            <person name="Barry K."/>
            <person name="Lipzen A."/>
            <person name="Henrissat B."/>
            <person name="Riley R."/>
            <person name="Ahrendt S."/>
            <person name="Nagy L.G."/>
            <person name="Grigoriev I.V."/>
            <person name="Martin F."/>
            <person name="Rosso M.N."/>
        </authorList>
    </citation>
    <scope>NUCLEOTIDE SEQUENCE [LARGE SCALE GENOMIC DNA]</scope>
    <source>
        <strain evidence="2 3">CIRM-BRFM 1785</strain>
    </source>
</reference>
<protein>
    <recommendedName>
        <fullName evidence="4">F-box domain-containing protein</fullName>
    </recommendedName>
</protein>
<organism evidence="2 3">
    <name type="scientific">Rhodofomes roseus</name>
    <dbReference type="NCBI Taxonomy" id="34475"/>
    <lineage>
        <taxon>Eukaryota</taxon>
        <taxon>Fungi</taxon>
        <taxon>Dikarya</taxon>
        <taxon>Basidiomycota</taxon>
        <taxon>Agaricomycotina</taxon>
        <taxon>Agaricomycetes</taxon>
        <taxon>Polyporales</taxon>
        <taxon>Rhodofomes</taxon>
    </lineage>
</organism>
<comment type="caution">
    <text evidence="2">The sequence shown here is derived from an EMBL/GenBank/DDBJ whole genome shotgun (WGS) entry which is preliminary data.</text>
</comment>
<name>A0ABQ8KS77_9APHY</name>
<sequence>MNCSLARYHTVSHPTTISMTSDPTTIPIARIPPELFLLILGFTLNPCQYHTDDIFRPIAYSHVCRSWRAHLFGASDFWSLLDLRYPTIAREFCARSQSCPIRVCFSQSESTIIPQNIPTAFAWLSPHAHRMEGLYLAASQTIIRDVLSVVQPAAPALEQLGKCLSPDSTGGPVLALKIRANKVQRLSLDGFHAIDWSGVVQRLTSLTSLMLTRLGGERSNIPIPQLFSILSNCPRLRCLTLLSALSPWPTEITTIPIVELPELEYLEVSHRCPDDVARLLEHLSFPSTTSLTFHAHGIRNLSSLLPRNLTCLGLAASFGTDDTPVTQLCRISPINLMLMMHRPRTSSTIRFFIAPDDLSHVLRSFPSIEALVGSCSHLSAVTPQPMGAPSAVTMGTWKSAVSSMPALRHIETGGAWAESLLFSLTAATGPAVLPFPPLFPQFEMACPALESVHVLDRSRNDPQMQRFMENVACVLESRYEYSGRKLPLLILESPRESARAIMSTFVQRLSVGAETVDIRSRATAPIALDNAPILPSRPMPEPPSSSSSSSSSSMSIPESKRSS</sequence>
<dbReference type="Proteomes" id="UP000814176">
    <property type="component" value="Unassembled WGS sequence"/>
</dbReference>
<dbReference type="EMBL" id="JADCUA010000003">
    <property type="protein sequence ID" value="KAH9841597.1"/>
    <property type="molecule type" value="Genomic_DNA"/>
</dbReference>
<dbReference type="Gene3D" id="3.80.10.10">
    <property type="entry name" value="Ribonuclease Inhibitor"/>
    <property type="match status" value="1"/>
</dbReference>
<feature type="compositionally biased region" description="Low complexity" evidence="1">
    <location>
        <begin position="544"/>
        <end position="557"/>
    </location>
</feature>
<dbReference type="RefSeq" id="XP_047782896.1">
    <property type="nucleotide sequence ID" value="XM_047917917.1"/>
</dbReference>
<gene>
    <name evidence="2" type="ORF">C8Q71DRAFT_339710</name>
</gene>
<accession>A0ABQ8KS77</accession>
<dbReference type="SUPFAM" id="SSF52058">
    <property type="entry name" value="L domain-like"/>
    <property type="match status" value="1"/>
</dbReference>
<evidence type="ECO:0008006" key="4">
    <source>
        <dbReference type="Google" id="ProtNLM"/>
    </source>
</evidence>